<reference evidence="2" key="1">
    <citation type="journal article" date="2014" name="Int. J. Syst. Evol. Microbiol.">
        <title>Complete genome sequence of Corynebacterium casei LMG S-19264T (=DSM 44701T), isolated from a smear-ripened cheese.</title>
        <authorList>
            <consortium name="US DOE Joint Genome Institute (JGI-PGF)"/>
            <person name="Walter F."/>
            <person name="Albersmeier A."/>
            <person name="Kalinowski J."/>
            <person name="Ruckert C."/>
        </authorList>
    </citation>
    <scope>NUCLEOTIDE SEQUENCE</scope>
    <source>
        <strain evidence="2">JCM 3302</strain>
    </source>
</reference>
<accession>A0A919DU32</accession>
<evidence type="ECO:0000313" key="3">
    <source>
        <dbReference type="Proteomes" id="UP000641386"/>
    </source>
</evidence>
<keyword evidence="3" id="KW-1185">Reference proteome</keyword>
<evidence type="ECO:0000259" key="1">
    <source>
        <dbReference type="Pfam" id="PF24623"/>
    </source>
</evidence>
<name>A0A919DU32_9ACTN</name>
<dbReference type="RefSeq" id="WP_189903061.1">
    <property type="nucleotide sequence ID" value="NZ_BNBC01000022.1"/>
</dbReference>
<dbReference type="Proteomes" id="UP000641386">
    <property type="component" value="Unassembled WGS sequence"/>
</dbReference>
<reference evidence="2" key="2">
    <citation type="submission" date="2020-09" db="EMBL/GenBank/DDBJ databases">
        <authorList>
            <person name="Sun Q."/>
            <person name="Ohkuma M."/>
        </authorList>
    </citation>
    <scope>NUCLEOTIDE SEQUENCE</scope>
    <source>
        <strain evidence="2">JCM 3302</strain>
    </source>
</reference>
<dbReference type="Pfam" id="PF24623">
    <property type="entry name" value="Phage_zn_bind_8"/>
    <property type="match status" value="1"/>
</dbReference>
<organism evidence="2 3">
    <name type="scientific">Streptomyces spiralis</name>
    <dbReference type="NCBI Taxonomy" id="66376"/>
    <lineage>
        <taxon>Bacteria</taxon>
        <taxon>Bacillati</taxon>
        <taxon>Actinomycetota</taxon>
        <taxon>Actinomycetes</taxon>
        <taxon>Kitasatosporales</taxon>
        <taxon>Streptomycetaceae</taxon>
        <taxon>Streptomyces</taxon>
    </lineage>
</organism>
<dbReference type="AlphaFoldDB" id="A0A919DU32"/>
<proteinExistence type="predicted"/>
<protein>
    <recommendedName>
        <fullName evidence="1">DNA-binding phage zinc finger domain-containing protein</fullName>
    </recommendedName>
</protein>
<feature type="domain" description="DNA-binding phage zinc finger" evidence="1">
    <location>
        <begin position="59"/>
        <end position="95"/>
    </location>
</feature>
<dbReference type="EMBL" id="BNBC01000022">
    <property type="protein sequence ID" value="GHE84504.1"/>
    <property type="molecule type" value="Genomic_DNA"/>
</dbReference>
<evidence type="ECO:0000313" key="2">
    <source>
        <dbReference type="EMBL" id="GHE84504.1"/>
    </source>
</evidence>
<gene>
    <name evidence="2" type="ORF">GCM10014715_45720</name>
</gene>
<dbReference type="InterPro" id="IPR056911">
    <property type="entry name" value="Phage_Znf_bind_put"/>
</dbReference>
<sequence length="106" mass="11272">MERPTVEQLRNLISRSESRVLSADEAARLRAGMEHLLASQAGLATEVTRLTRLLAAGSRPALDVDCPTCKAPVGSTCVTRYGQPTGAPHSQRLSTAVLPFGNTRGT</sequence>
<comment type="caution">
    <text evidence="2">The sequence shown here is derived from an EMBL/GenBank/DDBJ whole genome shotgun (WGS) entry which is preliminary data.</text>
</comment>